<evidence type="ECO:0000259" key="3">
    <source>
        <dbReference type="PROSITE" id="PS50853"/>
    </source>
</evidence>
<gene>
    <name evidence="4" type="ORF">BON30_39795</name>
</gene>
<dbReference type="Pfam" id="PF00041">
    <property type="entry name" value="fn3"/>
    <property type="match status" value="4"/>
</dbReference>
<dbReference type="STRING" id="83449.BON30_39795"/>
<dbReference type="EMBL" id="MPIN01000015">
    <property type="protein sequence ID" value="OJH35202.1"/>
    <property type="molecule type" value="Genomic_DNA"/>
</dbReference>
<dbReference type="CDD" id="cd00063">
    <property type="entry name" value="FN3"/>
    <property type="match status" value="4"/>
</dbReference>
<evidence type="ECO:0000256" key="2">
    <source>
        <dbReference type="SAM" id="MobiDB-lite"/>
    </source>
</evidence>
<dbReference type="PANTHER" id="PTHR46580">
    <property type="entry name" value="SENSOR KINASE-RELATED"/>
    <property type="match status" value="1"/>
</dbReference>
<dbReference type="Gene3D" id="2.30.30.100">
    <property type="match status" value="1"/>
</dbReference>
<dbReference type="AlphaFoldDB" id="A0A1L9AYW7"/>
<dbReference type="InterPro" id="IPR028994">
    <property type="entry name" value="Integrin_alpha_N"/>
</dbReference>
<dbReference type="Gene3D" id="2.130.10.130">
    <property type="entry name" value="Integrin alpha, N-terminal"/>
    <property type="match status" value="3"/>
</dbReference>
<feature type="region of interest" description="Disordered" evidence="2">
    <location>
        <begin position="14"/>
        <end position="42"/>
    </location>
</feature>
<dbReference type="Pfam" id="PF13517">
    <property type="entry name" value="FG-GAP_3"/>
    <property type="match status" value="5"/>
</dbReference>
<dbReference type="PRINTS" id="PR00014">
    <property type="entry name" value="FNTYPEIII"/>
</dbReference>
<keyword evidence="1" id="KW-0732">Signal</keyword>
<evidence type="ECO:0000313" key="5">
    <source>
        <dbReference type="Proteomes" id="UP000182229"/>
    </source>
</evidence>
<feature type="compositionally biased region" description="Pro residues" evidence="2">
    <location>
        <begin position="119"/>
        <end position="128"/>
    </location>
</feature>
<dbReference type="SUPFAM" id="SSF69318">
    <property type="entry name" value="Integrin alpha N-terminal domain"/>
    <property type="match status" value="3"/>
</dbReference>
<dbReference type="InterPro" id="IPR013517">
    <property type="entry name" value="FG-GAP"/>
</dbReference>
<comment type="caution">
    <text evidence="4">The sequence shown here is derived from an EMBL/GenBank/DDBJ whole genome shotgun (WGS) entry which is preliminary data.</text>
</comment>
<proteinExistence type="predicted"/>
<dbReference type="PANTHER" id="PTHR46580:SF2">
    <property type="entry name" value="MAM DOMAIN-CONTAINING PROTEIN"/>
    <property type="match status" value="1"/>
</dbReference>
<keyword evidence="5" id="KW-1185">Reference proteome</keyword>
<dbReference type="SMART" id="SM00060">
    <property type="entry name" value="FN3"/>
    <property type="match status" value="4"/>
</dbReference>
<accession>A0A1L9AYW7</accession>
<dbReference type="InterPro" id="IPR013783">
    <property type="entry name" value="Ig-like_fold"/>
</dbReference>
<feature type="domain" description="Fibronectin type-III" evidence="3">
    <location>
        <begin position="304"/>
        <end position="396"/>
    </location>
</feature>
<dbReference type="InterPro" id="IPR036116">
    <property type="entry name" value="FN3_sf"/>
</dbReference>
<dbReference type="Gene3D" id="2.60.40.10">
    <property type="entry name" value="Immunoglobulins"/>
    <property type="match status" value="4"/>
</dbReference>
<organism evidence="4 5">
    <name type="scientific">Cystobacter ferrugineus</name>
    <dbReference type="NCBI Taxonomy" id="83449"/>
    <lineage>
        <taxon>Bacteria</taxon>
        <taxon>Pseudomonadati</taxon>
        <taxon>Myxococcota</taxon>
        <taxon>Myxococcia</taxon>
        <taxon>Myxococcales</taxon>
        <taxon>Cystobacterineae</taxon>
        <taxon>Archangiaceae</taxon>
        <taxon>Cystobacter</taxon>
    </lineage>
</organism>
<evidence type="ECO:0000256" key="1">
    <source>
        <dbReference type="ARBA" id="ARBA00022729"/>
    </source>
</evidence>
<dbReference type="PROSITE" id="PS50853">
    <property type="entry name" value="FN3"/>
    <property type="match status" value="3"/>
</dbReference>
<feature type="domain" description="Fibronectin type-III" evidence="3">
    <location>
        <begin position="122"/>
        <end position="216"/>
    </location>
</feature>
<dbReference type="InterPro" id="IPR003961">
    <property type="entry name" value="FN3_dom"/>
</dbReference>
<dbReference type="SUPFAM" id="SSF49265">
    <property type="entry name" value="Fibronectin type III"/>
    <property type="match status" value="2"/>
</dbReference>
<name>A0A1L9AYW7_9BACT</name>
<dbReference type="Proteomes" id="UP000182229">
    <property type="component" value="Unassembled WGS sequence"/>
</dbReference>
<protein>
    <recommendedName>
        <fullName evidence="3">Fibronectin type-III domain-containing protein</fullName>
    </recommendedName>
</protein>
<feature type="region of interest" description="Disordered" evidence="2">
    <location>
        <begin position="110"/>
        <end position="133"/>
    </location>
</feature>
<sequence length="1223" mass="126670">MFLALLVGAGGCDLEPITSQPPISEPPTRPMAPSAPGRVEARAEPGTVTLSWSPPEHTGSLTGYRVRAEPLGSAPLLEVNEPTARVTGLSAGATYRFSVAAVNEVGEGPATRSEAVTLPEPPSAPPQPSVVRGDGQVRVSWTEPATDGRSPLTGYIVTAHPQGIGVTVDASMRSAVVEGLSNGEPSTFTVRALNAVGEGPDSPASPSVVPARAPSAPASVEATADIRQATVTWNAPENTGGLPMDTYVVTAEPGGASRQVGAESRSVTFTGLDNGTAYAFTVVARNEVGEGAGLRSAPVRTPDVPARPGEVRATRGVRSATVTWEAPAQDGGAPLTGFIVEASPSGARVQVDAQTHSATFTDLSSTKAHAFTVSALNAVGSSAASAPSAAVRPLPVPAEVTDLQVDTSDAGCLTVSYALRQADGLRADILVEVATQGAAPFTRATQAGSIDHEGLLARSSSPEGDAHGFLWNRGHDVPGATTVQLRLSAQVPGAAPGSATLELSLPAAARRCEVRLPTSIVQPLAHEPLQAVNGDFNRDGKPDLAVAMNDSSTVAILLGLGNGGFQPPIQHNGIIYGVGHLGAADLDGDGADELLVPDQSGRLWVARNVGHGMFLDPVSYSLGTPLWRDTTPGALAFADLDGDGSLDVATLGWNNDRWNNNRPLGILANTGDGTLGGFTRLGTSVASNAILETADFDEDGREDLLAFGPLGGSTVLLANGDGTFRERAITSMVHADSVAVGDLDGDGHLDLALAAVDSSDPTQLYLARGDGQGGFSPAQLVDSLTNYGSPRRVALTVVDLDHDGLEDLVVGVEWDHSLAVLRGRGAGLFAPAVMLPAGHNPIFATRRDFDGDGVQDVAAVQRLSKDVRVWRGGAEALSLSDGLTGTFAQGDFNADGRMDLVNATQPDNVQVLLTGASDGPRAQEPVAMNGSIYQLVVGHVDGDAALDVLVLYGGYRPSSFGLLLGNGDGTLRRAADIPIGAMPEHATLGDVNGDGRMDIVCRVHFAIEPGYYTTEVWLLLGQGDGTFAPATVVTTSPNPGRPALGDLDRNGTLDMIMPQDAPSGGVLLLKGRGDGTFLPPVHLWYQAGQNDGHIALADLNGDGFPEIVRSNAYDQSVHVLRSYSGSWTAWESRSYAAGGNCTDIFVRDFDEDGRLDVICSNPGMDSVSLLRGDVYGQLAQPQVFGVRTDLYKLGVLDVNADGRLDIITGGGPTITQGSLILQR</sequence>
<reference evidence="4 5" key="2">
    <citation type="submission" date="2016-12" db="EMBL/GenBank/DDBJ databases">
        <title>Draft Genome Sequence of Cystobacter ferrugineus Strain Cbfe23.</title>
        <authorList>
            <person name="Akbar S."/>
            <person name="Dowd S.E."/>
            <person name="Stevens D.C."/>
        </authorList>
    </citation>
    <scope>NUCLEOTIDE SEQUENCE [LARGE SCALE GENOMIC DNA]</scope>
    <source>
        <strain evidence="4 5">Cbfe23</strain>
    </source>
</reference>
<feature type="region of interest" description="Disordered" evidence="2">
    <location>
        <begin position="294"/>
        <end position="315"/>
    </location>
</feature>
<reference evidence="5" key="1">
    <citation type="submission" date="2016-11" db="EMBL/GenBank/DDBJ databases">
        <authorList>
            <person name="Shukria A."/>
            <person name="Stevens D.C."/>
        </authorList>
    </citation>
    <scope>NUCLEOTIDE SEQUENCE [LARGE SCALE GENOMIC DNA]</scope>
    <source>
        <strain evidence="5">Cbfe23</strain>
    </source>
</reference>
<feature type="domain" description="Fibronectin type-III" evidence="3">
    <location>
        <begin position="32"/>
        <end position="121"/>
    </location>
</feature>
<evidence type="ECO:0000313" key="4">
    <source>
        <dbReference type="EMBL" id="OJH35202.1"/>
    </source>
</evidence>